<evidence type="ECO:0000313" key="2">
    <source>
        <dbReference type="EMBL" id="CRI42608.1"/>
    </source>
</evidence>
<feature type="compositionally biased region" description="Basic and acidic residues" evidence="1">
    <location>
        <begin position="59"/>
        <end position="81"/>
    </location>
</feature>
<sequence length="170" mass="18902">MISVNPYGSYRGRNPSPEDGKKDVPLSGNSRLHRRGGIRRKHKSASVGVTSGSKTGKASLEKKVKGISEAHFKQSKTEGSHSKTSKGFVGRFVQWIRTFTGRGSKKRSPSSFSPTHPYIRLRTYTRSPKQSGVERKQEDAETSFIETPKGILKKPGNKDPKGKHVHWKDS</sequence>
<organism evidence="2">
    <name type="scientific">Chlamydia pneumoniae</name>
    <name type="common">Chlamydophila pneumoniae</name>
    <dbReference type="NCBI Taxonomy" id="83558"/>
    <lineage>
        <taxon>Bacteria</taxon>
        <taxon>Pseudomonadati</taxon>
        <taxon>Chlamydiota</taxon>
        <taxon>Chlamydiia</taxon>
        <taxon>Chlamydiales</taxon>
        <taxon>Chlamydiaceae</taxon>
        <taxon>Chlamydia/Chlamydophila group</taxon>
        <taxon>Chlamydia</taxon>
    </lineage>
</organism>
<dbReference type="EMBL" id="LN847049">
    <property type="protein sequence ID" value="CRI42608.1"/>
    <property type="molecule type" value="Genomic_DNA"/>
</dbReference>
<reference evidence="2" key="1">
    <citation type="submission" date="2015-05" db="EMBL/GenBank/DDBJ databases">
        <authorList>
            <person name="Rattei Thomas"/>
        </authorList>
    </citation>
    <scope>NUCLEOTIDE SEQUENCE</scope>
    <source>
        <strain evidence="2">DC9</strain>
    </source>
</reference>
<evidence type="ECO:0000256" key="1">
    <source>
        <dbReference type="SAM" id="MobiDB-lite"/>
    </source>
</evidence>
<feature type="compositionally biased region" description="Polar residues" evidence="1">
    <location>
        <begin position="47"/>
        <end position="56"/>
    </location>
</feature>
<name>A0A0F7WYU8_CHLPN</name>
<accession>A0A0F7WYU8</accession>
<feature type="region of interest" description="Disordered" evidence="1">
    <location>
        <begin position="1"/>
        <end position="85"/>
    </location>
</feature>
<dbReference type="AlphaFoldDB" id="A0A0F7WYU8"/>
<feature type="region of interest" description="Disordered" evidence="1">
    <location>
        <begin position="100"/>
        <end position="170"/>
    </location>
</feature>
<feature type="compositionally biased region" description="Basic and acidic residues" evidence="1">
    <location>
        <begin position="156"/>
        <end position="170"/>
    </location>
</feature>
<feature type="compositionally biased region" description="Basic residues" evidence="1">
    <location>
        <begin position="31"/>
        <end position="44"/>
    </location>
</feature>
<protein>
    <submittedName>
        <fullName evidence="2">Uncharacterized protein</fullName>
    </submittedName>
</protein>
<gene>
    <name evidence="2" type="ORF">BN1224_DC9_BS_00910</name>
</gene>
<proteinExistence type="predicted"/>